<dbReference type="GO" id="GO:0044550">
    <property type="term" value="P:secondary metabolite biosynthetic process"/>
    <property type="evidence" value="ECO:0007669"/>
    <property type="project" value="TreeGrafter"/>
</dbReference>
<dbReference type="PANTHER" id="PTHR45527:SF10">
    <property type="entry name" value="PYOCHELIN SYNTHASE PCHF"/>
    <property type="match status" value="1"/>
</dbReference>
<keyword evidence="2" id="KW-0597">Phosphoprotein</keyword>
<dbReference type="PANTHER" id="PTHR45527">
    <property type="entry name" value="NONRIBOSOMAL PEPTIDE SYNTHETASE"/>
    <property type="match status" value="1"/>
</dbReference>
<dbReference type="SUPFAM" id="SSF47336">
    <property type="entry name" value="ACP-like"/>
    <property type="match status" value="1"/>
</dbReference>
<evidence type="ECO:0000259" key="4">
    <source>
        <dbReference type="PROSITE" id="PS50075"/>
    </source>
</evidence>
<dbReference type="GO" id="GO:0016874">
    <property type="term" value="F:ligase activity"/>
    <property type="evidence" value="ECO:0007669"/>
    <property type="project" value="UniProtKB-KW"/>
</dbReference>
<keyword evidence="3" id="KW-0436">Ligase</keyword>
<dbReference type="SUPFAM" id="SSF53335">
    <property type="entry name" value="S-adenosyl-L-methionine-dependent methyltransferases"/>
    <property type="match status" value="1"/>
</dbReference>
<dbReference type="EMBL" id="WIVV01000305">
    <property type="protein sequence ID" value="MQU46203.1"/>
    <property type="molecule type" value="Genomic_DNA"/>
</dbReference>
<dbReference type="InterPro" id="IPR020806">
    <property type="entry name" value="PKS_PP-bd"/>
</dbReference>
<dbReference type="Gene3D" id="3.30.300.30">
    <property type="match status" value="1"/>
</dbReference>
<dbReference type="Proteomes" id="UP000466863">
    <property type="component" value="Unassembled WGS sequence"/>
</dbReference>
<gene>
    <name evidence="5" type="ORF">GHO28_27460</name>
</gene>
<comment type="caution">
    <text evidence="5">The sequence shown here is derived from an EMBL/GenBank/DDBJ whole genome shotgun (WGS) entry which is preliminary data.</text>
</comment>
<dbReference type="InterPro" id="IPR036736">
    <property type="entry name" value="ACP-like_sf"/>
</dbReference>
<evidence type="ECO:0000256" key="1">
    <source>
        <dbReference type="ARBA" id="ARBA00022450"/>
    </source>
</evidence>
<proteinExistence type="predicted"/>
<dbReference type="PROSITE" id="PS50075">
    <property type="entry name" value="CARRIER"/>
    <property type="match status" value="1"/>
</dbReference>
<reference evidence="5 6" key="1">
    <citation type="submission" date="2019-10" db="EMBL/GenBank/DDBJ databases">
        <title>Evaluation of single-gene subtyping targets for Pseudomonas.</title>
        <authorList>
            <person name="Reichler S.J."/>
            <person name="Orsi R.H."/>
            <person name="Wiedmann M."/>
            <person name="Martin N.H."/>
            <person name="Murphy S.I."/>
        </authorList>
    </citation>
    <scope>NUCLEOTIDE SEQUENCE [LARGE SCALE GENOMIC DNA]</scope>
    <source>
        <strain evidence="5 6">FSL R10-1876</strain>
    </source>
</reference>
<dbReference type="GO" id="GO:0043041">
    <property type="term" value="P:amino acid activation for nonribosomal peptide biosynthetic process"/>
    <property type="evidence" value="ECO:0007669"/>
    <property type="project" value="TreeGrafter"/>
</dbReference>
<name>A0A6I1X0D1_9PSED</name>
<evidence type="ECO:0000256" key="2">
    <source>
        <dbReference type="ARBA" id="ARBA00022553"/>
    </source>
</evidence>
<evidence type="ECO:0000256" key="3">
    <source>
        <dbReference type="ARBA" id="ARBA00022598"/>
    </source>
</evidence>
<evidence type="ECO:0000313" key="6">
    <source>
        <dbReference type="Proteomes" id="UP000466863"/>
    </source>
</evidence>
<dbReference type="InterPro" id="IPR029063">
    <property type="entry name" value="SAM-dependent_MTases_sf"/>
</dbReference>
<dbReference type="Pfam" id="PF00550">
    <property type="entry name" value="PP-binding"/>
    <property type="match status" value="1"/>
</dbReference>
<evidence type="ECO:0000313" key="5">
    <source>
        <dbReference type="EMBL" id="MQU46203.1"/>
    </source>
</evidence>
<accession>A0A6I1X0D1</accession>
<dbReference type="PROSITE" id="PS00012">
    <property type="entry name" value="PHOSPHOPANTETHEINE"/>
    <property type="match status" value="1"/>
</dbReference>
<sequence>VEGVLPAEHWSQYDVVISFAALHSYAQPGDGLNLAHALLKPQGRLLLADLLRDSPLRLVSAALLDGRAPVLPDAAELVRLLGQSGFSHLECLWQNPAMLLLSARAADESLTAESLDQWLQQRLPQAMRPEHLWSVPRLTLNVNGKIDRARLHASLSDALQRRQPNNEDGELSAELQPLAACWEAILGRPVRSAQASFFSLGGDSLLATRLLASVREQLGASLRMSDFYLQPTLAGMAALLVHSGEVAIEEGVL</sequence>
<feature type="domain" description="Carrier" evidence="4">
    <location>
        <begin position="169"/>
        <end position="244"/>
    </location>
</feature>
<feature type="non-terminal residue" evidence="5">
    <location>
        <position position="1"/>
    </location>
</feature>
<dbReference type="InterPro" id="IPR045851">
    <property type="entry name" value="AMP-bd_C_sf"/>
</dbReference>
<dbReference type="SUPFAM" id="SSF56801">
    <property type="entry name" value="Acetyl-CoA synthetase-like"/>
    <property type="match status" value="1"/>
</dbReference>
<dbReference type="Gene3D" id="1.10.1200.10">
    <property type="entry name" value="ACP-like"/>
    <property type="match status" value="1"/>
</dbReference>
<dbReference type="GO" id="GO:0031177">
    <property type="term" value="F:phosphopantetheine binding"/>
    <property type="evidence" value="ECO:0007669"/>
    <property type="project" value="InterPro"/>
</dbReference>
<dbReference type="GO" id="GO:0000036">
    <property type="term" value="F:acyl carrier activity"/>
    <property type="evidence" value="ECO:0007669"/>
    <property type="project" value="TreeGrafter"/>
</dbReference>
<keyword evidence="1" id="KW-0596">Phosphopantetheine</keyword>
<protein>
    <submittedName>
        <fullName evidence="5">Non-ribosomal peptide synthetase</fullName>
    </submittedName>
</protein>
<organism evidence="5 6">
    <name type="scientific">Pseudomonas helleri</name>
    <dbReference type="NCBI Taxonomy" id="1608996"/>
    <lineage>
        <taxon>Bacteria</taxon>
        <taxon>Pseudomonadati</taxon>
        <taxon>Pseudomonadota</taxon>
        <taxon>Gammaproteobacteria</taxon>
        <taxon>Pseudomonadales</taxon>
        <taxon>Pseudomonadaceae</taxon>
        <taxon>Pseudomonas</taxon>
    </lineage>
</organism>
<dbReference type="SMART" id="SM00823">
    <property type="entry name" value="PKS_PP"/>
    <property type="match status" value="1"/>
</dbReference>
<dbReference type="RefSeq" id="WP_228393152.1">
    <property type="nucleotide sequence ID" value="NZ_WIVV01000305.1"/>
</dbReference>
<dbReference type="AlphaFoldDB" id="A0A6I1X0D1"/>
<dbReference type="GO" id="GO:0005737">
    <property type="term" value="C:cytoplasm"/>
    <property type="evidence" value="ECO:0007669"/>
    <property type="project" value="TreeGrafter"/>
</dbReference>
<dbReference type="InterPro" id="IPR006162">
    <property type="entry name" value="Ppantetheine_attach_site"/>
</dbReference>
<dbReference type="Gene3D" id="3.40.50.150">
    <property type="entry name" value="Vaccinia Virus protein VP39"/>
    <property type="match status" value="1"/>
</dbReference>
<dbReference type="InterPro" id="IPR009081">
    <property type="entry name" value="PP-bd_ACP"/>
</dbReference>